<organism evidence="1 2">
    <name type="scientific">Neolewinella aurantiaca</name>
    <dbReference type="NCBI Taxonomy" id="2602767"/>
    <lineage>
        <taxon>Bacteria</taxon>
        <taxon>Pseudomonadati</taxon>
        <taxon>Bacteroidota</taxon>
        <taxon>Saprospiria</taxon>
        <taxon>Saprospirales</taxon>
        <taxon>Lewinellaceae</taxon>
        <taxon>Neolewinella</taxon>
    </lineage>
</organism>
<protein>
    <recommendedName>
        <fullName evidence="3">Cobalamin biosynthesis protein CbiG</fullName>
    </recommendedName>
</protein>
<dbReference type="Proteomes" id="UP000321907">
    <property type="component" value="Unassembled WGS sequence"/>
</dbReference>
<dbReference type="OrthoDB" id="9804758at2"/>
<dbReference type="EMBL" id="VOXD01000022">
    <property type="protein sequence ID" value="TXF88490.1"/>
    <property type="molecule type" value="Genomic_DNA"/>
</dbReference>
<evidence type="ECO:0000313" key="2">
    <source>
        <dbReference type="Proteomes" id="UP000321907"/>
    </source>
</evidence>
<name>A0A5C7FUK5_9BACT</name>
<evidence type="ECO:0008006" key="3">
    <source>
        <dbReference type="Google" id="ProtNLM"/>
    </source>
</evidence>
<reference evidence="1 2" key="1">
    <citation type="submission" date="2019-08" db="EMBL/GenBank/DDBJ databases">
        <title>Lewinella sp. strain SSH13 Genome sequencing and assembly.</title>
        <authorList>
            <person name="Kim I."/>
        </authorList>
    </citation>
    <scope>NUCLEOTIDE SEQUENCE [LARGE SCALE GENOMIC DNA]</scope>
    <source>
        <strain evidence="1 2">SSH13</strain>
    </source>
</reference>
<keyword evidence="2" id="KW-1185">Reference proteome</keyword>
<proteinExistence type="predicted"/>
<evidence type="ECO:0000313" key="1">
    <source>
        <dbReference type="EMBL" id="TXF88490.1"/>
    </source>
</evidence>
<accession>A0A5C7FUK5</accession>
<dbReference type="AlphaFoldDB" id="A0A5C7FUK5"/>
<sequence>MQPFDYFIIVDWSSRAKPSPVKPTKDAIWVGEGKNQGRVTSRYFRTRDAAVDYIEKKLVRLVKNKKRVLVGWDFVFGYPKGLGPALRISKKRPWKGIWKLLEKLIIDKSDNDNNRFAVGAELNRRISLGSGPFWGVPTGQSGIFLGAKRDFSYPVVNKRSVLEERRLVEERVPKMQPGWKLAYAGSVGSQALLGIPRLYRLAFKNKSLKSKSVIWPFQTRFGKAMPKGACVVHAEVYPSMIPLKGKHTIPDRAQVRAYVQWLQDEQKTDSLESWLAGPQDLSKKKRKKVLRHEGWVLGVS</sequence>
<comment type="caution">
    <text evidence="1">The sequence shown here is derived from an EMBL/GenBank/DDBJ whole genome shotgun (WGS) entry which is preliminary data.</text>
</comment>
<gene>
    <name evidence="1" type="ORF">FUA23_14485</name>
</gene>
<dbReference type="RefSeq" id="WP_147931472.1">
    <property type="nucleotide sequence ID" value="NZ_VOXD01000022.1"/>
</dbReference>